<comment type="caution">
    <text evidence="1">The sequence shown here is derived from an EMBL/GenBank/DDBJ whole genome shotgun (WGS) entry which is preliminary data.</text>
</comment>
<dbReference type="SUPFAM" id="SSF51182">
    <property type="entry name" value="RmlC-like cupins"/>
    <property type="match status" value="1"/>
</dbReference>
<gene>
    <name evidence="1" type="ORF">GCM10010319_22840</name>
</gene>
<sequence length="226" mass="24718">MDYRSVDHRLFEQAVDGRCGTEPLVRAACSALDDIATGRREVRAVRHPLGFLCFPVERDGDCGVCIHVFRDGPRGATTALTTSPVHAHSWDLTSCVLYGQLVNVRVKVVDRQDRPTHRVFEIVSDPAGVDVLRPTSRLVVYKAGVRRTSDAGEVYTLPAGEFHTTMLSRGRAATILLGCSRQGGSDLSLGPLHGTGHRVVREQCDAVQSARIAGSVLRRIHAPHHR</sequence>
<name>A0ABN0WST8_9ACTN</name>
<dbReference type="Proteomes" id="UP001500063">
    <property type="component" value="Unassembled WGS sequence"/>
</dbReference>
<evidence type="ECO:0000313" key="2">
    <source>
        <dbReference type="Proteomes" id="UP001500063"/>
    </source>
</evidence>
<dbReference type="InterPro" id="IPR011051">
    <property type="entry name" value="RmlC_Cupin_sf"/>
</dbReference>
<dbReference type="EMBL" id="BAAABW010000013">
    <property type="protein sequence ID" value="GAA0345902.1"/>
    <property type="molecule type" value="Genomic_DNA"/>
</dbReference>
<evidence type="ECO:0000313" key="1">
    <source>
        <dbReference type="EMBL" id="GAA0345902.1"/>
    </source>
</evidence>
<proteinExistence type="predicted"/>
<keyword evidence="2" id="KW-1185">Reference proteome</keyword>
<protein>
    <submittedName>
        <fullName evidence="1">Uncharacterized protein</fullName>
    </submittedName>
</protein>
<reference evidence="1 2" key="1">
    <citation type="journal article" date="2019" name="Int. J. Syst. Evol. Microbiol.">
        <title>The Global Catalogue of Microorganisms (GCM) 10K type strain sequencing project: providing services to taxonomists for standard genome sequencing and annotation.</title>
        <authorList>
            <consortium name="The Broad Institute Genomics Platform"/>
            <consortium name="The Broad Institute Genome Sequencing Center for Infectious Disease"/>
            <person name="Wu L."/>
            <person name="Ma J."/>
        </authorList>
    </citation>
    <scope>NUCLEOTIDE SEQUENCE [LARGE SCALE GENOMIC DNA]</scope>
    <source>
        <strain evidence="1 2">JCM 4565</strain>
    </source>
</reference>
<organism evidence="1 2">
    <name type="scientific">Streptomyces blastmyceticus</name>
    <dbReference type="NCBI Taxonomy" id="68180"/>
    <lineage>
        <taxon>Bacteria</taxon>
        <taxon>Bacillati</taxon>
        <taxon>Actinomycetota</taxon>
        <taxon>Actinomycetes</taxon>
        <taxon>Kitasatosporales</taxon>
        <taxon>Streptomycetaceae</taxon>
        <taxon>Streptomyces</taxon>
    </lineage>
</organism>
<dbReference type="RefSeq" id="WP_344117658.1">
    <property type="nucleotide sequence ID" value="NZ_BAAABW010000013.1"/>
</dbReference>
<accession>A0ABN0WST8</accession>